<dbReference type="GO" id="GO:0005737">
    <property type="term" value="C:cytoplasm"/>
    <property type="evidence" value="ECO:0007669"/>
    <property type="project" value="TreeGrafter"/>
</dbReference>
<dbReference type="SMART" id="SM00369">
    <property type="entry name" value="LRR_TYP"/>
    <property type="match status" value="4"/>
</dbReference>
<evidence type="ECO:0000256" key="2">
    <source>
        <dbReference type="ARBA" id="ARBA00022737"/>
    </source>
</evidence>
<dbReference type="AlphaFoldDB" id="A0A7S3PR15"/>
<dbReference type="Pfam" id="PF13855">
    <property type="entry name" value="LRR_8"/>
    <property type="match status" value="2"/>
</dbReference>
<evidence type="ECO:0000313" key="4">
    <source>
        <dbReference type="EMBL" id="CAE0447786.1"/>
    </source>
</evidence>
<protein>
    <submittedName>
        <fullName evidence="4">Uncharacterized protein</fullName>
    </submittedName>
</protein>
<dbReference type="InterPro" id="IPR003591">
    <property type="entry name" value="Leu-rich_rpt_typical-subtyp"/>
</dbReference>
<dbReference type="InterPro" id="IPR001611">
    <property type="entry name" value="Leu-rich_rpt"/>
</dbReference>
<dbReference type="Gene3D" id="3.80.10.10">
    <property type="entry name" value="Ribonuclease Inhibitor"/>
    <property type="match status" value="1"/>
</dbReference>
<dbReference type="SMART" id="SM00364">
    <property type="entry name" value="LRR_BAC"/>
    <property type="match status" value="3"/>
</dbReference>
<dbReference type="InterPro" id="IPR032675">
    <property type="entry name" value="LRR_dom_sf"/>
</dbReference>
<evidence type="ECO:0000256" key="3">
    <source>
        <dbReference type="SAM" id="MobiDB-lite"/>
    </source>
</evidence>
<feature type="compositionally biased region" description="Basic and acidic residues" evidence="3">
    <location>
        <begin position="30"/>
        <end position="41"/>
    </location>
</feature>
<gene>
    <name evidence="4" type="ORF">ASTO00021_LOCUS17749</name>
</gene>
<feature type="region of interest" description="Disordered" evidence="3">
    <location>
        <begin position="20"/>
        <end position="41"/>
    </location>
</feature>
<keyword evidence="2" id="KW-0677">Repeat</keyword>
<keyword evidence="1" id="KW-0433">Leucine-rich repeat</keyword>
<dbReference type="PROSITE" id="PS51450">
    <property type="entry name" value="LRR"/>
    <property type="match status" value="4"/>
</dbReference>
<organism evidence="4">
    <name type="scientific">Aplanochytrium stocchinoi</name>
    <dbReference type="NCBI Taxonomy" id="215587"/>
    <lineage>
        <taxon>Eukaryota</taxon>
        <taxon>Sar</taxon>
        <taxon>Stramenopiles</taxon>
        <taxon>Bigyra</taxon>
        <taxon>Labyrinthulomycetes</taxon>
        <taxon>Thraustochytrida</taxon>
        <taxon>Thraustochytriidae</taxon>
        <taxon>Aplanochytrium</taxon>
    </lineage>
</organism>
<accession>A0A7S3PR15</accession>
<evidence type="ECO:0000256" key="1">
    <source>
        <dbReference type="ARBA" id="ARBA00022614"/>
    </source>
</evidence>
<proteinExistence type="predicted"/>
<dbReference type="PANTHER" id="PTHR48051">
    <property type="match status" value="1"/>
</dbReference>
<dbReference type="EMBL" id="HBIN01023072">
    <property type="protein sequence ID" value="CAE0447786.1"/>
    <property type="molecule type" value="Transcribed_RNA"/>
</dbReference>
<name>A0A7S3PR15_9STRA</name>
<sequence length="285" mass="31519">MGNCCGSQEDDMDQVVSDRAANKAGRQLQKKQESKGVQKQKIDAASRTKILNLDGGKIKQFPTEIARIDKLKTLNLKNNLLTSLPSNFAASSLDSLKKLNLSNNEIQSLPNSFGRLTVLEDLDLDKNLISEINVVFPRSLKKLSMKSNRLVSFPDLQESKNIKEIYLSQNNISGNLPGWIGDFAQLRILDVDDNSIENIEDNAGRCDTLQTLYIRRNKLTISGLPSRLLTSKSLATLQLEGNKITKAELMKAEGYEDFNTKRTDLLNKAMAGGIGDLDTSVCGLD</sequence>
<dbReference type="InterPro" id="IPR050216">
    <property type="entry name" value="LRR_domain-containing"/>
</dbReference>
<dbReference type="PANTHER" id="PTHR48051:SF1">
    <property type="entry name" value="RAS SUPPRESSOR PROTEIN 1"/>
    <property type="match status" value="1"/>
</dbReference>
<dbReference type="SUPFAM" id="SSF52058">
    <property type="entry name" value="L domain-like"/>
    <property type="match status" value="1"/>
</dbReference>
<reference evidence="4" key="1">
    <citation type="submission" date="2021-01" db="EMBL/GenBank/DDBJ databases">
        <authorList>
            <person name="Corre E."/>
            <person name="Pelletier E."/>
            <person name="Niang G."/>
            <person name="Scheremetjew M."/>
            <person name="Finn R."/>
            <person name="Kale V."/>
            <person name="Holt S."/>
            <person name="Cochrane G."/>
            <person name="Meng A."/>
            <person name="Brown T."/>
            <person name="Cohen L."/>
        </authorList>
    </citation>
    <scope>NUCLEOTIDE SEQUENCE</scope>
    <source>
        <strain evidence="4">GSBS06</strain>
    </source>
</reference>